<dbReference type="OrthoDB" id="9780507at2"/>
<keyword evidence="1" id="KW-1133">Transmembrane helix</keyword>
<feature type="transmembrane region" description="Helical" evidence="1">
    <location>
        <begin position="72"/>
        <end position="90"/>
    </location>
</feature>
<organism evidence="3 4">
    <name type="scientific">Pirellula staleyi (strain ATCC 27377 / DSM 6068 / ICPB 4128)</name>
    <name type="common">Pirella staleyi</name>
    <dbReference type="NCBI Taxonomy" id="530564"/>
    <lineage>
        <taxon>Bacteria</taxon>
        <taxon>Pseudomonadati</taxon>
        <taxon>Planctomycetota</taxon>
        <taxon>Planctomycetia</taxon>
        <taxon>Pirellulales</taxon>
        <taxon>Pirellulaceae</taxon>
        <taxon>Pirellula</taxon>
    </lineage>
</organism>
<dbReference type="SUPFAM" id="SSF48317">
    <property type="entry name" value="Acid phosphatase/Vanadium-dependent haloperoxidase"/>
    <property type="match status" value="1"/>
</dbReference>
<dbReference type="InterPro" id="IPR000326">
    <property type="entry name" value="PAP2/HPO"/>
</dbReference>
<dbReference type="HOGENOM" id="CLU_1123725_0_0_0"/>
<dbReference type="EMBL" id="CP001848">
    <property type="protein sequence ID" value="ADB17608.1"/>
    <property type="molecule type" value="Genomic_DNA"/>
</dbReference>
<dbReference type="Proteomes" id="UP000001887">
    <property type="component" value="Chromosome"/>
</dbReference>
<dbReference type="Gene3D" id="1.20.144.10">
    <property type="entry name" value="Phosphatidic acid phosphatase type 2/haloperoxidase"/>
    <property type="match status" value="1"/>
</dbReference>
<keyword evidence="4" id="KW-1185">Reference proteome</keyword>
<evidence type="ECO:0000256" key="1">
    <source>
        <dbReference type="SAM" id="Phobius"/>
    </source>
</evidence>
<dbReference type="AlphaFoldDB" id="D2R8R7"/>
<evidence type="ECO:0000259" key="2">
    <source>
        <dbReference type="SMART" id="SM00014"/>
    </source>
</evidence>
<feature type="domain" description="Phosphatidic acid phosphatase type 2/haloperoxidase" evidence="2">
    <location>
        <begin position="96"/>
        <end position="220"/>
    </location>
</feature>
<feature type="transmembrane region" description="Helical" evidence="1">
    <location>
        <begin position="29"/>
        <end position="51"/>
    </location>
</feature>
<dbReference type="Pfam" id="PF01569">
    <property type="entry name" value="PAP2"/>
    <property type="match status" value="1"/>
</dbReference>
<keyword evidence="1" id="KW-0472">Membrane</keyword>
<reference evidence="3 4" key="1">
    <citation type="journal article" date="2009" name="Stand. Genomic Sci.">
        <title>Complete genome sequence of Pirellula staleyi type strain (ATCC 27377).</title>
        <authorList>
            <person name="Clum A."/>
            <person name="Tindall B.J."/>
            <person name="Sikorski J."/>
            <person name="Ivanova N."/>
            <person name="Mavrommatis K."/>
            <person name="Lucas S."/>
            <person name="Glavina del Rio T."/>
            <person name="Nolan M."/>
            <person name="Chen F."/>
            <person name="Tice H."/>
            <person name="Pitluck S."/>
            <person name="Cheng J.F."/>
            <person name="Chertkov O."/>
            <person name="Brettin T."/>
            <person name="Han C."/>
            <person name="Detter J.C."/>
            <person name="Kuske C."/>
            <person name="Bruce D."/>
            <person name="Goodwin L."/>
            <person name="Ovchinikova G."/>
            <person name="Pati A."/>
            <person name="Mikhailova N."/>
            <person name="Chen A."/>
            <person name="Palaniappan K."/>
            <person name="Land M."/>
            <person name="Hauser L."/>
            <person name="Chang Y.J."/>
            <person name="Jeffries C.D."/>
            <person name="Chain P."/>
            <person name="Rohde M."/>
            <person name="Goker M."/>
            <person name="Bristow J."/>
            <person name="Eisen J.A."/>
            <person name="Markowitz V."/>
            <person name="Hugenholtz P."/>
            <person name="Kyrpides N.C."/>
            <person name="Klenk H.P."/>
            <person name="Lapidus A."/>
        </authorList>
    </citation>
    <scope>NUCLEOTIDE SEQUENCE [LARGE SCALE GENOMIC DNA]</scope>
    <source>
        <strain evidence="4">ATCC 27377 / DSM 6068 / ICPB 4128</strain>
    </source>
</reference>
<gene>
    <name evidence="3" type="ordered locus">Psta_2943</name>
</gene>
<sequence length="247" mass="26801">MNSPLDSSRLDPTLAASQLWNSTIIGTRLMQLAVVLAALAALSLLVDMQVARYWHQVKLGGDVRNFFRMIEAFAYGYTVLILIFMVSAIDPRGARILPRLLLCTYGPGVLVNIVKVSVSRMRPSSIDDLNVSVMSTFGALFPFLVDGTSLDHRMQSFPSGHTATATGFAAALAILYPQRAWVFVILPVVAALQRLQSESHFLSDTLSAASLACFAVALSCLVPLVSRRLLKFEAPSSIAEQVISSKV</sequence>
<proteinExistence type="predicted"/>
<accession>D2R8R7</accession>
<dbReference type="KEGG" id="psl:Psta_2943"/>
<feature type="transmembrane region" description="Helical" evidence="1">
    <location>
        <begin position="201"/>
        <end position="225"/>
    </location>
</feature>
<dbReference type="SMART" id="SM00014">
    <property type="entry name" value="acidPPc"/>
    <property type="match status" value="1"/>
</dbReference>
<feature type="transmembrane region" description="Helical" evidence="1">
    <location>
        <begin position="96"/>
        <end position="114"/>
    </location>
</feature>
<feature type="transmembrane region" description="Helical" evidence="1">
    <location>
        <begin position="165"/>
        <end position="189"/>
    </location>
</feature>
<name>D2R8R7_PIRSD</name>
<dbReference type="eggNOG" id="COG0671">
    <property type="taxonomic scope" value="Bacteria"/>
</dbReference>
<evidence type="ECO:0000313" key="3">
    <source>
        <dbReference type="EMBL" id="ADB17608.1"/>
    </source>
</evidence>
<dbReference type="InterPro" id="IPR036938">
    <property type="entry name" value="PAP2/HPO_sf"/>
</dbReference>
<protein>
    <submittedName>
        <fullName evidence="3">Phosphoesterase PA-phosphatase related protein</fullName>
    </submittedName>
</protein>
<evidence type="ECO:0000313" key="4">
    <source>
        <dbReference type="Proteomes" id="UP000001887"/>
    </source>
</evidence>
<keyword evidence="1" id="KW-0812">Transmembrane</keyword>
<dbReference type="STRING" id="530564.Psta_2943"/>
<feature type="transmembrane region" description="Helical" evidence="1">
    <location>
        <begin position="126"/>
        <end position="145"/>
    </location>
</feature>